<dbReference type="InterPro" id="IPR050879">
    <property type="entry name" value="Acyltransferase_3"/>
</dbReference>
<keyword evidence="1" id="KW-1133">Transmembrane helix</keyword>
<feature type="transmembrane region" description="Helical" evidence="1">
    <location>
        <begin position="90"/>
        <end position="111"/>
    </location>
</feature>
<sequence>MKNNRVFFPNLDGLRFIAALMVLMPHIEQIKSLLNLEYSYKFYPVEFGKLGVALFFVLSGYLITYLLLVEEDIYKNISIKKFYLRRIFRIWPLYYLVVLLSFFVFPHISFLDIGMYNEQNLSDKNIILYLLFLPNIAIGVPFISQTWSIGVEEQFYLIWPVLMKYIKNKYILFISVFLAYFAILLLLEKFSIYPKIQALLYWFKIDCMAIGGFFALLLFNKSNLLLLLYSKSVQIITYCLILGLLITKTFIQIIHFEVFSILFGIVILNLSSNEKTILNIEGKLINYLGRISYGIYMYHVIAIVIVLKLLVFLNISNILLQYLLSIILTIVISSISYTFFEKYFINIKRKFSRVTSGEDTKKN</sequence>
<dbReference type="PANTHER" id="PTHR23028">
    <property type="entry name" value="ACETYLTRANSFERASE"/>
    <property type="match status" value="1"/>
</dbReference>
<keyword evidence="1" id="KW-0812">Transmembrane</keyword>
<dbReference type="Proteomes" id="UP000006054">
    <property type="component" value="Chromosome"/>
</dbReference>
<keyword evidence="3" id="KW-0808">Transferase</keyword>
<feature type="transmembrane region" description="Helical" evidence="1">
    <location>
        <begin position="226"/>
        <end position="247"/>
    </location>
</feature>
<feature type="transmembrane region" description="Helical" evidence="1">
    <location>
        <begin position="47"/>
        <end position="69"/>
    </location>
</feature>
<protein>
    <submittedName>
        <fullName evidence="3">Putative acyltransferase</fullName>
    </submittedName>
</protein>
<evidence type="ECO:0000256" key="1">
    <source>
        <dbReference type="SAM" id="Phobius"/>
    </source>
</evidence>
<feature type="transmembrane region" description="Helical" evidence="1">
    <location>
        <begin position="7"/>
        <end position="27"/>
    </location>
</feature>
<dbReference type="EMBL" id="CP003345">
    <property type="protein sequence ID" value="AFM03732.1"/>
    <property type="molecule type" value="Genomic_DNA"/>
</dbReference>
<feature type="domain" description="Acyltransferase 3" evidence="2">
    <location>
        <begin position="10"/>
        <end position="336"/>
    </location>
</feature>
<dbReference type="HOGENOM" id="CLU_005679_1_2_10"/>
<evidence type="ECO:0000313" key="4">
    <source>
        <dbReference type="Proteomes" id="UP000006054"/>
    </source>
</evidence>
<feature type="transmembrane region" description="Helical" evidence="1">
    <location>
        <begin position="319"/>
        <end position="340"/>
    </location>
</feature>
<feature type="transmembrane region" description="Helical" evidence="1">
    <location>
        <begin position="170"/>
        <end position="187"/>
    </location>
</feature>
<dbReference type="KEGG" id="fli:Fleli_1299"/>
<keyword evidence="3" id="KW-0012">Acyltransferase</keyword>
<feature type="transmembrane region" description="Helical" evidence="1">
    <location>
        <begin position="293"/>
        <end position="313"/>
    </location>
</feature>
<dbReference type="GO" id="GO:0016747">
    <property type="term" value="F:acyltransferase activity, transferring groups other than amino-acyl groups"/>
    <property type="evidence" value="ECO:0007669"/>
    <property type="project" value="InterPro"/>
</dbReference>
<dbReference type="PATRIC" id="fig|880071.3.peg.1274"/>
<dbReference type="RefSeq" id="WP_014797189.1">
    <property type="nucleotide sequence ID" value="NC_018018.1"/>
</dbReference>
<organism evidence="3 4">
    <name type="scientific">Bernardetia litoralis (strain ATCC 23117 / DSM 6794 / NBRC 15988 / NCIMB 1366 / Fx l1 / Sio-4)</name>
    <name type="common">Flexibacter litoralis</name>
    <dbReference type="NCBI Taxonomy" id="880071"/>
    <lineage>
        <taxon>Bacteria</taxon>
        <taxon>Pseudomonadati</taxon>
        <taxon>Bacteroidota</taxon>
        <taxon>Cytophagia</taxon>
        <taxon>Cytophagales</taxon>
        <taxon>Bernardetiaceae</taxon>
        <taxon>Bernardetia</taxon>
    </lineage>
</organism>
<dbReference type="PANTHER" id="PTHR23028:SF53">
    <property type="entry name" value="ACYL_TRANSF_3 DOMAIN-CONTAINING PROTEIN"/>
    <property type="match status" value="1"/>
</dbReference>
<dbReference type="AlphaFoldDB" id="I4AIE7"/>
<evidence type="ECO:0000259" key="2">
    <source>
        <dbReference type="Pfam" id="PF01757"/>
    </source>
</evidence>
<dbReference type="Pfam" id="PF01757">
    <property type="entry name" value="Acyl_transf_3"/>
    <property type="match status" value="1"/>
</dbReference>
<accession>I4AIE7</accession>
<proteinExistence type="predicted"/>
<dbReference type="STRING" id="880071.Fleli_1299"/>
<dbReference type="OrthoDB" id="9796461at2"/>
<reference evidence="4" key="1">
    <citation type="submission" date="2012-06" db="EMBL/GenBank/DDBJ databases">
        <title>The complete genome of Flexibacter litoralis DSM 6794.</title>
        <authorList>
            <person name="Lucas S."/>
            <person name="Copeland A."/>
            <person name="Lapidus A."/>
            <person name="Glavina del Rio T."/>
            <person name="Dalin E."/>
            <person name="Tice H."/>
            <person name="Bruce D."/>
            <person name="Goodwin L."/>
            <person name="Pitluck S."/>
            <person name="Peters L."/>
            <person name="Ovchinnikova G."/>
            <person name="Lu M."/>
            <person name="Kyrpides N."/>
            <person name="Mavromatis K."/>
            <person name="Ivanova N."/>
            <person name="Brettin T."/>
            <person name="Detter J.C."/>
            <person name="Han C."/>
            <person name="Larimer F."/>
            <person name="Land M."/>
            <person name="Hauser L."/>
            <person name="Markowitz V."/>
            <person name="Cheng J.-F."/>
            <person name="Hugenholtz P."/>
            <person name="Woyke T."/>
            <person name="Wu D."/>
            <person name="Spring S."/>
            <person name="Lang E."/>
            <person name="Kopitz M."/>
            <person name="Brambilla E."/>
            <person name="Klenk H.-P."/>
            <person name="Eisen J.A."/>
        </authorList>
    </citation>
    <scope>NUCLEOTIDE SEQUENCE [LARGE SCALE GENOMIC DNA]</scope>
    <source>
        <strain evidence="4">ATCC 23117 / DSM 6794 / NBRC 15988 / NCIMB 1366 / Sio-4</strain>
    </source>
</reference>
<keyword evidence="1" id="KW-0472">Membrane</keyword>
<dbReference type="InterPro" id="IPR002656">
    <property type="entry name" value="Acyl_transf_3_dom"/>
</dbReference>
<gene>
    <name evidence="3" type="ordered locus">Fleli_1299</name>
</gene>
<dbReference type="GO" id="GO:0016020">
    <property type="term" value="C:membrane"/>
    <property type="evidence" value="ECO:0007669"/>
    <property type="project" value="TreeGrafter"/>
</dbReference>
<evidence type="ECO:0000313" key="3">
    <source>
        <dbReference type="EMBL" id="AFM03732.1"/>
    </source>
</evidence>
<keyword evidence="4" id="KW-1185">Reference proteome</keyword>
<feature type="transmembrane region" description="Helical" evidence="1">
    <location>
        <begin position="126"/>
        <end position="149"/>
    </location>
</feature>
<name>I4AIE7_BERLS</name>
<feature type="transmembrane region" description="Helical" evidence="1">
    <location>
        <begin position="199"/>
        <end position="219"/>
    </location>
</feature>
<dbReference type="eggNOG" id="COG1835">
    <property type="taxonomic scope" value="Bacteria"/>
</dbReference>
<dbReference type="GO" id="GO:0000271">
    <property type="term" value="P:polysaccharide biosynthetic process"/>
    <property type="evidence" value="ECO:0007669"/>
    <property type="project" value="TreeGrafter"/>
</dbReference>
<feature type="transmembrane region" description="Helical" evidence="1">
    <location>
        <begin position="253"/>
        <end position="272"/>
    </location>
</feature>